<keyword evidence="3" id="KW-1185">Reference proteome</keyword>
<protein>
    <submittedName>
        <fullName evidence="2">Uncharacterized protein</fullName>
    </submittedName>
</protein>
<feature type="region of interest" description="Disordered" evidence="1">
    <location>
        <begin position="88"/>
        <end position="109"/>
    </location>
</feature>
<evidence type="ECO:0000313" key="3">
    <source>
        <dbReference type="Proteomes" id="UP000198418"/>
    </source>
</evidence>
<dbReference type="AlphaFoldDB" id="A0A212S8W5"/>
<feature type="compositionally biased region" description="Basic and acidic residues" evidence="1">
    <location>
        <begin position="97"/>
        <end position="109"/>
    </location>
</feature>
<evidence type="ECO:0000313" key="2">
    <source>
        <dbReference type="EMBL" id="SNB81843.1"/>
    </source>
</evidence>
<name>A0A212S8W5_RHOAC</name>
<proteinExistence type="predicted"/>
<reference evidence="3" key="1">
    <citation type="submission" date="2017-06" db="EMBL/GenBank/DDBJ databases">
        <authorList>
            <person name="Varghese N."/>
            <person name="Submissions S."/>
        </authorList>
    </citation>
    <scope>NUCLEOTIDE SEQUENCE [LARGE SCALE GENOMIC DNA]</scope>
    <source>
        <strain evidence="3">DSM 137</strain>
    </source>
</reference>
<sequence>MKNWFFRISNNEIDAAVLHLLEHHGLEGARDEALRLADVGRRIGSARNSAIFLRAARRIGVTQGRPTAEAQTPRSRLKTLSALVAEFGAPRTPLDARSPETAERDAPTA</sequence>
<gene>
    <name evidence="2" type="ORF">SAMN06265338_1174</name>
</gene>
<dbReference type="Proteomes" id="UP000198418">
    <property type="component" value="Unassembled WGS sequence"/>
</dbReference>
<dbReference type="EMBL" id="FYDG01000017">
    <property type="protein sequence ID" value="SNB81843.1"/>
    <property type="molecule type" value="Genomic_DNA"/>
</dbReference>
<accession>A0A212S8W5</accession>
<organism evidence="2 3">
    <name type="scientific">Rhodoblastus acidophilus</name>
    <name type="common">Rhodopseudomonas acidophila</name>
    <dbReference type="NCBI Taxonomy" id="1074"/>
    <lineage>
        <taxon>Bacteria</taxon>
        <taxon>Pseudomonadati</taxon>
        <taxon>Pseudomonadota</taxon>
        <taxon>Alphaproteobacteria</taxon>
        <taxon>Hyphomicrobiales</taxon>
        <taxon>Rhodoblastaceae</taxon>
        <taxon>Rhodoblastus</taxon>
    </lineage>
</organism>
<evidence type="ECO:0000256" key="1">
    <source>
        <dbReference type="SAM" id="MobiDB-lite"/>
    </source>
</evidence>